<proteinExistence type="predicted"/>
<evidence type="ECO:0000313" key="1">
    <source>
        <dbReference type="EMBL" id="JAD72047.1"/>
    </source>
</evidence>
<reference evidence="1" key="2">
    <citation type="journal article" date="2015" name="Data Brief">
        <title>Shoot transcriptome of the giant reed, Arundo donax.</title>
        <authorList>
            <person name="Barrero R.A."/>
            <person name="Guerrero F.D."/>
            <person name="Moolhuijzen P."/>
            <person name="Goolsby J.A."/>
            <person name="Tidwell J."/>
            <person name="Bellgard S.E."/>
            <person name="Bellgard M.I."/>
        </authorList>
    </citation>
    <scope>NUCLEOTIDE SEQUENCE</scope>
    <source>
        <tissue evidence="1">Shoot tissue taken approximately 20 cm above the soil surface</tissue>
    </source>
</reference>
<sequence>MIEQDGWVEILFLVVVYEVDLKLCQSVLYHIDMAMSSSNKLKQMVYN</sequence>
<name>A0A0A9CKL1_ARUDO</name>
<dbReference type="EMBL" id="GBRH01225848">
    <property type="protein sequence ID" value="JAD72047.1"/>
    <property type="molecule type" value="Transcribed_RNA"/>
</dbReference>
<dbReference type="AlphaFoldDB" id="A0A0A9CKL1"/>
<organism evidence="1">
    <name type="scientific">Arundo donax</name>
    <name type="common">Giant reed</name>
    <name type="synonym">Donax arundinaceus</name>
    <dbReference type="NCBI Taxonomy" id="35708"/>
    <lineage>
        <taxon>Eukaryota</taxon>
        <taxon>Viridiplantae</taxon>
        <taxon>Streptophyta</taxon>
        <taxon>Embryophyta</taxon>
        <taxon>Tracheophyta</taxon>
        <taxon>Spermatophyta</taxon>
        <taxon>Magnoliopsida</taxon>
        <taxon>Liliopsida</taxon>
        <taxon>Poales</taxon>
        <taxon>Poaceae</taxon>
        <taxon>PACMAD clade</taxon>
        <taxon>Arundinoideae</taxon>
        <taxon>Arundineae</taxon>
        <taxon>Arundo</taxon>
    </lineage>
</organism>
<reference evidence="1" key="1">
    <citation type="submission" date="2014-09" db="EMBL/GenBank/DDBJ databases">
        <authorList>
            <person name="Magalhaes I.L.F."/>
            <person name="Oliveira U."/>
            <person name="Santos F.R."/>
            <person name="Vidigal T.H.D.A."/>
            <person name="Brescovit A.D."/>
            <person name="Santos A.J."/>
        </authorList>
    </citation>
    <scope>NUCLEOTIDE SEQUENCE</scope>
    <source>
        <tissue evidence="1">Shoot tissue taken approximately 20 cm above the soil surface</tissue>
    </source>
</reference>
<accession>A0A0A9CKL1</accession>
<protein>
    <submittedName>
        <fullName evidence="1">Uncharacterized protein</fullName>
    </submittedName>
</protein>